<accession>A0ABQ2UR39</accession>
<dbReference type="InterPro" id="IPR019887">
    <property type="entry name" value="Tscrpt_reg_AsnC/Lrp_C"/>
</dbReference>
<protein>
    <submittedName>
        <fullName evidence="5">AsnC family transcriptional regulator</fullName>
    </submittedName>
</protein>
<evidence type="ECO:0000313" key="6">
    <source>
        <dbReference type="Proteomes" id="UP000654471"/>
    </source>
</evidence>
<keyword evidence="2" id="KW-0238">DNA-binding</keyword>
<dbReference type="PANTHER" id="PTHR30154">
    <property type="entry name" value="LEUCINE-RESPONSIVE REGULATORY PROTEIN"/>
    <property type="match status" value="1"/>
</dbReference>
<evidence type="ECO:0000259" key="4">
    <source>
        <dbReference type="PROSITE" id="PS50956"/>
    </source>
</evidence>
<keyword evidence="6" id="KW-1185">Reference proteome</keyword>
<dbReference type="InterPro" id="IPR036390">
    <property type="entry name" value="WH_DNA-bd_sf"/>
</dbReference>
<reference evidence="6" key="1">
    <citation type="journal article" date="2019" name="Int. J. Syst. Evol. Microbiol.">
        <title>The Global Catalogue of Microorganisms (GCM) 10K type strain sequencing project: providing services to taxonomists for standard genome sequencing and annotation.</title>
        <authorList>
            <consortium name="The Broad Institute Genomics Platform"/>
            <consortium name="The Broad Institute Genome Sequencing Center for Infectious Disease"/>
            <person name="Wu L."/>
            <person name="Ma J."/>
        </authorList>
    </citation>
    <scope>NUCLEOTIDE SEQUENCE [LARGE SCALE GENOMIC DNA]</scope>
    <source>
        <strain evidence="6">JCM 3399</strain>
    </source>
</reference>
<dbReference type="RefSeq" id="WP_229851937.1">
    <property type="nucleotide sequence ID" value="NZ_BMRP01000003.1"/>
</dbReference>
<dbReference type="Pfam" id="PF13404">
    <property type="entry name" value="HTH_AsnC-type"/>
    <property type="match status" value="2"/>
</dbReference>
<name>A0ABQ2UR39_9ACTN</name>
<sequence length="351" mass="38138">MQDFGGLDDVDSSLVHALQISPRASWARIAKVLGLDAVTLARRWNRLTEQGAAWISCYPGLALAVSGHGCLAFIEVDCANGRLLEVADRLTRQPMVSTVEHVTGDRDLLLTVMATDLATLSRWSTTVLGALPGVTARQIHLAGAIYAEGSRWRLRSLSPAQITRLAADQPPRGHRPGPLTLTDLDRRIIVELSADGRAPYTALAERCGASVDTVRRRTRRLLDEGAVHARCEIARPLSKRPVAAVLWAGVPADTVEQAAHSIAGMSDIRLCAGITGRHNLLIIAWVRSVDDIQRLETRVTERVPGIVISDRAVALWPMKLSGHLLDEHGYRLGTVPIDGWNMQRDKAPGSG</sequence>
<feature type="domain" description="HTH asnC-type" evidence="4">
    <location>
        <begin position="181"/>
        <end position="225"/>
    </location>
</feature>
<dbReference type="InterPro" id="IPR011008">
    <property type="entry name" value="Dimeric_a/b-barrel"/>
</dbReference>
<organism evidence="5 6">
    <name type="scientific">Streptomyces albospinus</name>
    <dbReference type="NCBI Taxonomy" id="285515"/>
    <lineage>
        <taxon>Bacteria</taxon>
        <taxon>Bacillati</taxon>
        <taxon>Actinomycetota</taxon>
        <taxon>Actinomycetes</taxon>
        <taxon>Kitasatosporales</taxon>
        <taxon>Streptomycetaceae</taxon>
        <taxon>Streptomyces</taxon>
    </lineage>
</organism>
<evidence type="ECO:0000256" key="1">
    <source>
        <dbReference type="ARBA" id="ARBA00023015"/>
    </source>
</evidence>
<proteinExistence type="predicted"/>
<keyword evidence="1" id="KW-0805">Transcription regulation</keyword>
<dbReference type="SMART" id="SM00344">
    <property type="entry name" value="HTH_ASNC"/>
    <property type="match status" value="2"/>
</dbReference>
<comment type="caution">
    <text evidence="5">The sequence shown here is derived from an EMBL/GenBank/DDBJ whole genome shotgun (WGS) entry which is preliminary data.</text>
</comment>
<evidence type="ECO:0000313" key="5">
    <source>
        <dbReference type="EMBL" id="GGU49729.1"/>
    </source>
</evidence>
<dbReference type="InterPro" id="IPR036388">
    <property type="entry name" value="WH-like_DNA-bd_sf"/>
</dbReference>
<dbReference type="Proteomes" id="UP000654471">
    <property type="component" value="Unassembled WGS sequence"/>
</dbReference>
<dbReference type="Gene3D" id="1.10.10.10">
    <property type="entry name" value="Winged helix-like DNA-binding domain superfamily/Winged helix DNA-binding domain"/>
    <property type="match status" value="2"/>
</dbReference>
<evidence type="ECO:0000256" key="3">
    <source>
        <dbReference type="ARBA" id="ARBA00023163"/>
    </source>
</evidence>
<dbReference type="InterPro" id="IPR019888">
    <property type="entry name" value="Tscrpt_reg_AsnC-like"/>
</dbReference>
<dbReference type="SUPFAM" id="SSF54909">
    <property type="entry name" value="Dimeric alpha+beta barrel"/>
    <property type="match status" value="2"/>
</dbReference>
<evidence type="ECO:0000256" key="2">
    <source>
        <dbReference type="ARBA" id="ARBA00023125"/>
    </source>
</evidence>
<dbReference type="Gene3D" id="3.30.70.920">
    <property type="match status" value="1"/>
</dbReference>
<dbReference type="SUPFAM" id="SSF46785">
    <property type="entry name" value="Winged helix' DNA-binding domain"/>
    <property type="match status" value="1"/>
</dbReference>
<dbReference type="PRINTS" id="PR00033">
    <property type="entry name" value="HTHASNC"/>
</dbReference>
<gene>
    <name evidence="5" type="ORF">GCM10010211_12420</name>
</gene>
<dbReference type="EMBL" id="BMRP01000003">
    <property type="protein sequence ID" value="GGU49729.1"/>
    <property type="molecule type" value="Genomic_DNA"/>
</dbReference>
<dbReference type="PANTHER" id="PTHR30154:SF34">
    <property type="entry name" value="TRANSCRIPTIONAL REGULATOR AZLB"/>
    <property type="match status" value="1"/>
</dbReference>
<dbReference type="InterPro" id="IPR000485">
    <property type="entry name" value="AsnC-type_HTH_dom"/>
</dbReference>
<keyword evidence="3" id="KW-0804">Transcription</keyword>
<dbReference type="PROSITE" id="PS50956">
    <property type="entry name" value="HTH_ASNC_2"/>
    <property type="match status" value="1"/>
</dbReference>
<dbReference type="Pfam" id="PF01037">
    <property type="entry name" value="AsnC_trans_reg"/>
    <property type="match status" value="2"/>
</dbReference>